<evidence type="ECO:0000313" key="1">
    <source>
        <dbReference type="EMBL" id="KAG2113799.1"/>
    </source>
</evidence>
<dbReference type="EMBL" id="JABBWM010000011">
    <property type="protein sequence ID" value="KAG2113799.1"/>
    <property type="molecule type" value="Genomic_DNA"/>
</dbReference>
<proteinExistence type="predicted"/>
<dbReference type="AlphaFoldDB" id="A0A9P7JWR0"/>
<dbReference type="GeneID" id="64703414"/>
<name>A0A9P7JWR0_9AGAM</name>
<dbReference type="Proteomes" id="UP000823399">
    <property type="component" value="Unassembled WGS sequence"/>
</dbReference>
<reference evidence="1" key="1">
    <citation type="journal article" date="2020" name="New Phytol.">
        <title>Comparative genomics reveals dynamic genome evolution in host specialist ectomycorrhizal fungi.</title>
        <authorList>
            <person name="Lofgren L.A."/>
            <person name="Nguyen N.H."/>
            <person name="Vilgalys R."/>
            <person name="Ruytinx J."/>
            <person name="Liao H.L."/>
            <person name="Branco S."/>
            <person name="Kuo A."/>
            <person name="LaButti K."/>
            <person name="Lipzen A."/>
            <person name="Andreopoulos W."/>
            <person name="Pangilinan J."/>
            <person name="Riley R."/>
            <person name="Hundley H."/>
            <person name="Na H."/>
            <person name="Barry K."/>
            <person name="Grigoriev I.V."/>
            <person name="Stajich J.E."/>
            <person name="Kennedy P.G."/>
        </authorList>
    </citation>
    <scope>NUCLEOTIDE SEQUENCE</scope>
    <source>
        <strain evidence="1">FC423</strain>
    </source>
</reference>
<sequence length="159" mass="18895">MTDDRVLCFDFLYYISAHHTLEWELDYSPAWRFVGQHMRWTASMDKFADPHARRAMNVPVTEPTPPYIYIHIWYGDFSQKCEEFPVDQCFASLSVIARRVSEVQEELRTRKGIDDTHVIMRSDERDPEWWSEVRALGWMWVDYAAEQTGDLWKMASGVH</sequence>
<dbReference type="OrthoDB" id="2660496at2759"/>
<accession>A0A9P7JWR0</accession>
<keyword evidence="2" id="KW-1185">Reference proteome</keyword>
<protein>
    <submittedName>
        <fullName evidence="1">Uncharacterized protein</fullName>
    </submittedName>
</protein>
<dbReference type="RefSeq" id="XP_041296093.1">
    <property type="nucleotide sequence ID" value="XM_041441155.1"/>
</dbReference>
<gene>
    <name evidence="1" type="ORF">F5147DRAFT_770445</name>
</gene>
<comment type="caution">
    <text evidence="1">The sequence shown here is derived from an EMBL/GenBank/DDBJ whole genome shotgun (WGS) entry which is preliminary data.</text>
</comment>
<evidence type="ECO:0000313" key="2">
    <source>
        <dbReference type="Proteomes" id="UP000823399"/>
    </source>
</evidence>
<organism evidence="1 2">
    <name type="scientific">Suillus discolor</name>
    <dbReference type="NCBI Taxonomy" id="1912936"/>
    <lineage>
        <taxon>Eukaryota</taxon>
        <taxon>Fungi</taxon>
        <taxon>Dikarya</taxon>
        <taxon>Basidiomycota</taxon>
        <taxon>Agaricomycotina</taxon>
        <taxon>Agaricomycetes</taxon>
        <taxon>Agaricomycetidae</taxon>
        <taxon>Boletales</taxon>
        <taxon>Suillineae</taxon>
        <taxon>Suillaceae</taxon>
        <taxon>Suillus</taxon>
    </lineage>
</organism>